<dbReference type="InterPro" id="IPR015202">
    <property type="entry name" value="GO-like_E_set"/>
</dbReference>
<evidence type="ECO:0000256" key="1">
    <source>
        <dbReference type="ARBA" id="ARBA00022729"/>
    </source>
</evidence>
<dbReference type="SUPFAM" id="SSF81296">
    <property type="entry name" value="E set domains"/>
    <property type="match status" value="1"/>
</dbReference>
<dbReference type="Gene3D" id="2.130.10.80">
    <property type="entry name" value="Galactose oxidase/kelch, beta-propeller"/>
    <property type="match status" value="1"/>
</dbReference>
<evidence type="ECO:0000313" key="5">
    <source>
        <dbReference type="EMBL" id="RPD67531.1"/>
    </source>
</evidence>
<feature type="signal peptide" evidence="2">
    <location>
        <begin position="1"/>
        <end position="16"/>
    </location>
</feature>
<dbReference type="SUPFAM" id="SSF50965">
    <property type="entry name" value="Galactose oxidase, central domain"/>
    <property type="match status" value="1"/>
</dbReference>
<dbReference type="CDD" id="cd02851">
    <property type="entry name" value="E_set_GO_C"/>
    <property type="match status" value="1"/>
</dbReference>
<proteinExistence type="predicted"/>
<dbReference type="InterPro" id="IPR037293">
    <property type="entry name" value="Gal_Oxidase_central_sf"/>
</dbReference>
<evidence type="ECO:0000313" key="6">
    <source>
        <dbReference type="Proteomes" id="UP000313359"/>
    </source>
</evidence>
<dbReference type="Pfam" id="PF07250">
    <property type="entry name" value="Glyoxal_oxid_N"/>
    <property type="match status" value="1"/>
</dbReference>
<protein>
    <submittedName>
        <fullName evidence="5">Glyoxal oxidase</fullName>
    </submittedName>
</protein>
<evidence type="ECO:0000259" key="4">
    <source>
        <dbReference type="Pfam" id="PF09118"/>
    </source>
</evidence>
<organism evidence="5 6">
    <name type="scientific">Lentinus tigrinus ALCF2SS1-6</name>
    <dbReference type="NCBI Taxonomy" id="1328759"/>
    <lineage>
        <taxon>Eukaryota</taxon>
        <taxon>Fungi</taxon>
        <taxon>Dikarya</taxon>
        <taxon>Basidiomycota</taxon>
        <taxon>Agaricomycotina</taxon>
        <taxon>Agaricomycetes</taxon>
        <taxon>Polyporales</taxon>
        <taxon>Polyporaceae</taxon>
        <taxon>Lentinus</taxon>
    </lineage>
</organism>
<reference evidence="5" key="1">
    <citation type="journal article" date="2018" name="Genome Biol. Evol.">
        <title>Genomics and development of Lentinus tigrinus, a white-rot wood-decaying mushroom with dimorphic fruiting bodies.</title>
        <authorList>
            <person name="Wu B."/>
            <person name="Xu Z."/>
            <person name="Knudson A."/>
            <person name="Carlson A."/>
            <person name="Chen N."/>
            <person name="Kovaka S."/>
            <person name="LaButti K."/>
            <person name="Lipzen A."/>
            <person name="Pennachio C."/>
            <person name="Riley R."/>
            <person name="Schakwitz W."/>
            <person name="Umezawa K."/>
            <person name="Ohm R.A."/>
            <person name="Grigoriev I.V."/>
            <person name="Nagy L.G."/>
            <person name="Gibbons J."/>
            <person name="Hibbett D."/>
        </authorList>
    </citation>
    <scope>NUCLEOTIDE SEQUENCE [LARGE SCALE GENOMIC DNA]</scope>
    <source>
        <strain evidence="5">ALCF2SS1-6</strain>
    </source>
</reference>
<dbReference type="InterPro" id="IPR013783">
    <property type="entry name" value="Ig-like_fold"/>
</dbReference>
<dbReference type="Pfam" id="PF09118">
    <property type="entry name" value="GO-like_E_set"/>
    <property type="match status" value="1"/>
</dbReference>
<name>A0A5C2SWH0_9APHY</name>
<keyword evidence="1 2" id="KW-0732">Signal</keyword>
<accession>A0A5C2SWH0</accession>
<dbReference type="InterPro" id="IPR014756">
    <property type="entry name" value="Ig_E-set"/>
</dbReference>
<evidence type="ECO:0000256" key="2">
    <source>
        <dbReference type="SAM" id="SignalP"/>
    </source>
</evidence>
<dbReference type="InterPro" id="IPR009880">
    <property type="entry name" value="Glyoxal_oxidase_N"/>
</dbReference>
<dbReference type="InterPro" id="IPR011043">
    <property type="entry name" value="Gal_Oxase/kelch_b-propeller"/>
</dbReference>
<feature type="chain" id="PRO_5022918136" evidence="2">
    <location>
        <begin position="17"/>
        <end position="556"/>
    </location>
</feature>
<evidence type="ECO:0000259" key="3">
    <source>
        <dbReference type="Pfam" id="PF07250"/>
    </source>
</evidence>
<dbReference type="OrthoDB" id="2019572at2759"/>
<keyword evidence="6" id="KW-1185">Reference proteome</keyword>
<dbReference type="Proteomes" id="UP000313359">
    <property type="component" value="Unassembled WGS sequence"/>
</dbReference>
<dbReference type="AlphaFoldDB" id="A0A5C2SWH0"/>
<gene>
    <name evidence="5" type="ORF">L227DRAFT_490958</name>
</gene>
<dbReference type="PANTHER" id="PTHR32208:SF96">
    <property type="entry name" value="GLYOXAL OXIDASE"/>
    <property type="match status" value="1"/>
</dbReference>
<sequence>MKNLVSLLLWSTVVAGAAPPSPQWTFTLKNRSSGIVVIESAIVSPTLALFFDRASDDPLQINGHSAWGALWNLDTEDVTALDVVTNSWCAGGAFLSNGTMASIGGDPTGYDGNPTIKPGNQAIRLFGPCLSPTGEGCTVFEDPNLRLLAERWYPSSIRIFDGSLLIVGGSHVGSVFYDIDPELSFEFFPRKEETVRPSAFLERSLPANLFPRLFALPDGKVFMVANNRSIIYDVETNTETPLPDIPDGVHVTVPTDGSAILLPLSPPDYTPEVLVCGGSQIDDRTQPANFTFQHPTSSQCSRITLTPEGIAKGWEVEHMIEGRIMLELVHIPNGQILISNGAQTGFAGIGGVGLSINESNADQPALIPSIYTPDTPLGQRISNEGMPSSGIARMYHSTITLTPQGNFLIAGSNPNNTTRVGPLDVKFPAEFRVQTLNPPYMSVQRPRILSMPERLRFGERVTVPVSLPGALSRSGAKVQVSLMDLGFSTHGFHMGARLVFMEASVARDGKSLTFVTPPNGRVYPPGPASVFLTVDDISSEGAWVMMGSGSAPPTME</sequence>
<feature type="domain" description="Glyoxal oxidase N-terminal" evidence="3">
    <location>
        <begin position="66"/>
        <end position="440"/>
    </location>
</feature>
<dbReference type="EMBL" id="ML122250">
    <property type="protein sequence ID" value="RPD67531.1"/>
    <property type="molecule type" value="Genomic_DNA"/>
</dbReference>
<dbReference type="PANTHER" id="PTHR32208">
    <property type="entry name" value="SECRETED PROTEIN-RELATED"/>
    <property type="match status" value="1"/>
</dbReference>
<dbReference type="STRING" id="1328759.A0A5C2SWH0"/>
<feature type="domain" description="Galactose oxidase-like Early set" evidence="4">
    <location>
        <begin position="445"/>
        <end position="546"/>
    </location>
</feature>
<dbReference type="Gene3D" id="2.60.40.10">
    <property type="entry name" value="Immunoglobulins"/>
    <property type="match status" value="1"/>
</dbReference>